<evidence type="ECO:0008006" key="4">
    <source>
        <dbReference type="Google" id="ProtNLM"/>
    </source>
</evidence>
<organism evidence="2 3">
    <name type="scientific">Chlamydia gallinacea</name>
    <dbReference type="NCBI Taxonomy" id="1457153"/>
    <lineage>
        <taxon>Bacteria</taxon>
        <taxon>Pseudomonadati</taxon>
        <taxon>Chlamydiota</taxon>
        <taxon>Chlamydiia</taxon>
        <taxon>Chlamydiales</taxon>
        <taxon>Chlamydiaceae</taxon>
        <taxon>Chlamydia/Chlamydophila group</taxon>
        <taxon>Chlamydia</taxon>
    </lineage>
</organism>
<evidence type="ECO:0000256" key="1">
    <source>
        <dbReference type="SAM" id="SignalP"/>
    </source>
</evidence>
<protein>
    <recommendedName>
        <fullName evidence="4">Lipoprotein</fullName>
    </recommendedName>
</protein>
<dbReference type="EMBL" id="JAEMHH010000016">
    <property type="protein sequence ID" value="MBX6680503.1"/>
    <property type="molecule type" value="Genomic_DNA"/>
</dbReference>
<sequence>MILMRRHCLLLLLYILCGCSSSSTTRNIHSGRITSQQGYPVILYPQEKECPSPQYPWPSLKKPIITTYSFYCRGTSQFLETETDILYDCDGFTHSLCKNFPFHPRLIDITRVLNKQYSLSIREGFCCQKHLNFLQALGIALPKKHLQGNAVRIWISETPSVEELNRALLSLYKKTSTYPMTIEFSTTNTTLSNGEFFITLTPENLGTLLSIELLYDIETSQKISSSLSHVN</sequence>
<reference evidence="2 3" key="1">
    <citation type="journal article" date="2021" name="Sci. Rep.">
        <title>Genetic and phenotypic analysis of the pathogenic potential of two novel Chlamydia gallinacea strains compared to Chlamydia psittaci.</title>
        <authorList>
            <person name="Heijne M."/>
            <person name="Jelocnik M."/>
            <person name="Umanets A."/>
            <person name="Brouwer M.S.M."/>
            <person name="Dinkla A."/>
            <person name="Harders F."/>
            <person name="van Keulen L.J.M."/>
            <person name="Roest H.J."/>
            <person name="Schaafsma F."/>
            <person name="Velkers F.C."/>
            <person name="van der Goot J.A."/>
            <person name="Pannekoek Y."/>
            <person name="Koets A.P."/>
        </authorList>
    </citation>
    <scope>NUCLEOTIDE SEQUENCE [LARGE SCALE GENOMIC DNA]</scope>
    <source>
        <strain evidence="2 3">NL_F725</strain>
    </source>
</reference>
<accession>A0ABS7IU76</accession>
<dbReference type="Proteomes" id="UP000781104">
    <property type="component" value="Unassembled WGS sequence"/>
</dbReference>
<name>A0ABS7IU76_9CHLA</name>
<evidence type="ECO:0000313" key="2">
    <source>
        <dbReference type="EMBL" id="MBX6680503.1"/>
    </source>
</evidence>
<comment type="caution">
    <text evidence="2">The sequence shown here is derived from an EMBL/GenBank/DDBJ whole genome shotgun (WGS) entry which is preliminary data.</text>
</comment>
<dbReference type="PROSITE" id="PS51257">
    <property type="entry name" value="PROKAR_LIPOPROTEIN"/>
    <property type="match status" value="1"/>
</dbReference>
<evidence type="ECO:0000313" key="3">
    <source>
        <dbReference type="Proteomes" id="UP000781104"/>
    </source>
</evidence>
<feature type="chain" id="PRO_5045089915" description="Lipoprotein" evidence="1">
    <location>
        <begin position="24"/>
        <end position="231"/>
    </location>
</feature>
<feature type="signal peptide" evidence="1">
    <location>
        <begin position="1"/>
        <end position="23"/>
    </location>
</feature>
<gene>
    <name evidence="2" type="ORF">JG731_03985</name>
</gene>
<proteinExistence type="predicted"/>
<keyword evidence="3" id="KW-1185">Reference proteome</keyword>
<keyword evidence="1" id="KW-0732">Signal</keyword>